<keyword evidence="2" id="KW-0732">Signal</keyword>
<gene>
    <name evidence="3" type="ORF">ENKNEFLB_00292</name>
</gene>
<dbReference type="RefSeq" id="WP_214057580.1">
    <property type="nucleotide sequence ID" value="NZ_BAAAHS010000017.1"/>
</dbReference>
<keyword evidence="4" id="KW-1185">Reference proteome</keyword>
<proteinExistence type="predicted"/>
<feature type="compositionally biased region" description="Low complexity" evidence="1">
    <location>
        <begin position="387"/>
        <end position="401"/>
    </location>
</feature>
<feature type="region of interest" description="Disordered" evidence="1">
    <location>
        <begin position="355"/>
        <end position="401"/>
    </location>
</feature>
<feature type="signal peptide" evidence="2">
    <location>
        <begin position="1"/>
        <end position="37"/>
    </location>
</feature>
<accession>A0ABX8EBX2</accession>
<evidence type="ECO:0000313" key="3">
    <source>
        <dbReference type="EMBL" id="QVT77923.1"/>
    </source>
</evidence>
<feature type="region of interest" description="Disordered" evidence="1">
    <location>
        <begin position="55"/>
        <end position="78"/>
    </location>
</feature>
<organism evidence="3 4">
    <name type="scientific">Nocardioides aquaticus</name>
    <dbReference type="NCBI Taxonomy" id="160826"/>
    <lineage>
        <taxon>Bacteria</taxon>
        <taxon>Bacillati</taxon>
        <taxon>Actinomycetota</taxon>
        <taxon>Actinomycetes</taxon>
        <taxon>Propionibacteriales</taxon>
        <taxon>Nocardioidaceae</taxon>
        <taxon>Nocardioides</taxon>
    </lineage>
</organism>
<dbReference type="EMBL" id="CP075371">
    <property type="protein sequence ID" value="QVT77923.1"/>
    <property type="molecule type" value="Genomic_DNA"/>
</dbReference>
<evidence type="ECO:0000256" key="2">
    <source>
        <dbReference type="SAM" id="SignalP"/>
    </source>
</evidence>
<feature type="compositionally biased region" description="Pro residues" evidence="1">
    <location>
        <begin position="368"/>
        <end position="386"/>
    </location>
</feature>
<evidence type="ECO:0000256" key="1">
    <source>
        <dbReference type="SAM" id="MobiDB-lite"/>
    </source>
</evidence>
<reference evidence="3 4" key="1">
    <citation type="submission" date="2021-05" db="EMBL/GenBank/DDBJ databases">
        <title>Complete genome of Nocardioides aquaticus KCTC 9944T isolated from meromictic and hypersaline Ekho Lake, Antarctica.</title>
        <authorList>
            <person name="Hwang K."/>
            <person name="Kim K.M."/>
            <person name="Choe H."/>
        </authorList>
    </citation>
    <scope>NUCLEOTIDE SEQUENCE [LARGE SCALE GENOMIC DNA]</scope>
    <source>
        <strain evidence="3 4">KCTC 9944</strain>
    </source>
</reference>
<evidence type="ECO:0000313" key="4">
    <source>
        <dbReference type="Proteomes" id="UP000679307"/>
    </source>
</evidence>
<protein>
    <submittedName>
        <fullName evidence="3">Uncharacterized protein</fullName>
    </submittedName>
</protein>
<feature type="chain" id="PRO_5046130641" evidence="2">
    <location>
        <begin position="38"/>
        <end position="431"/>
    </location>
</feature>
<dbReference type="Proteomes" id="UP000679307">
    <property type="component" value="Chromosome"/>
</dbReference>
<name>A0ABX8EBX2_9ACTN</name>
<sequence length="431" mass="42113">MTQTARPAARRVRTARGVVALAGAAALVGLSGAPAAAATVAQASGTAVRVSVAGNPADSGSFRSTHDGDTEQTSGSNSPAVALPGLGVASAGTLAQDARTRVQDGRGYSEACAGLAGDGATVVGVGEGSCLQGGQTLQLSAGTLDLAALLDGLGAPDGGLPVGPDDLPVPLDPGQLEVLTDAFNDAVDQVSTQLGNPGLFVDLGAVQSRCTSGPGTAQGSASIVGARAYAQFQGEPVELVRLPVNPAPNTKVVTDLGAVSEKVRGALIAQFTSGLDGGLAPLAEAAKNAAIDAALAQISEQLAPLEQNLLDVTLNKQVRQGADQITVTALDAQVLPVAAEQLGASAVSLQIGESACGPSGQVTTAQPTPTPDPAPDPQPRPEPAPRTPTVVPAGVATAPDTGLSGTGVAALAGLVALALAAGVGRRPGRDG</sequence>